<dbReference type="SUPFAM" id="SSF48452">
    <property type="entry name" value="TPR-like"/>
    <property type="match status" value="1"/>
</dbReference>
<name>A0A0J5WEG4_BURCE</name>
<dbReference type="PROSITE" id="PS51257">
    <property type="entry name" value="PROKAR_LIPOPROTEIN"/>
    <property type="match status" value="1"/>
</dbReference>
<dbReference type="RefSeq" id="WP_048250974.1">
    <property type="nucleotide sequence ID" value="NZ_LDWR01000063.1"/>
</dbReference>
<dbReference type="InterPro" id="IPR011990">
    <property type="entry name" value="TPR-like_helical_dom_sf"/>
</dbReference>
<dbReference type="AlphaFoldDB" id="A0A0J5WEG4"/>
<dbReference type="EMBL" id="LDWR01000063">
    <property type="protein sequence ID" value="KML47381.1"/>
    <property type="molecule type" value="Genomic_DNA"/>
</dbReference>
<comment type="caution">
    <text evidence="1">The sequence shown here is derived from an EMBL/GenBank/DDBJ whole genome shotgun (WGS) entry which is preliminary data.</text>
</comment>
<dbReference type="Gene3D" id="1.25.40.10">
    <property type="entry name" value="Tetratricopeptide repeat domain"/>
    <property type="match status" value="1"/>
</dbReference>
<evidence type="ECO:0000313" key="1">
    <source>
        <dbReference type="EMBL" id="KML47381.1"/>
    </source>
</evidence>
<sequence>MNQRRWKRMMAVTALGTACMLGQPALPADALRPDVAKPLAAAQELYRAHKYRDALGKIAQAAAVPNRTPYETYMVEEMRGAAAMAAGDSGTAAQAYETVLNSGRSSGDDEQRTTAALAGIYFQQKNYPLAIRTAQRYLKAGGTDPEMRTLLTQSYYLSNDCAPVVNQLKASTDAQANGGHAPDEGQLQMLATCAQKVKDGNAYRGALGLLVAYHPSPAYWDEMVTAIRGNPGYLSSLDLDIYRLRRVTGSLATADAYMEMTQLALVAGQPAEGKQVIDQGFASGVLGKDAQADREKRLQTLAAKRAQSGADAATPVAPLDAGMNLVFAGHAQQGLPMMEQAIAKGGIEHPDAARLRLGEAYYVAGQKTRAVQVLRTVKGADGSGDLAKLWTAVASR</sequence>
<organism evidence="1 2">
    <name type="scientific">Burkholderia cepacia</name>
    <name type="common">Pseudomonas cepacia</name>
    <dbReference type="NCBI Taxonomy" id="292"/>
    <lineage>
        <taxon>Bacteria</taxon>
        <taxon>Pseudomonadati</taxon>
        <taxon>Pseudomonadota</taxon>
        <taxon>Betaproteobacteria</taxon>
        <taxon>Burkholderiales</taxon>
        <taxon>Burkholderiaceae</taxon>
        <taxon>Burkholderia</taxon>
        <taxon>Burkholderia cepacia complex</taxon>
    </lineage>
</organism>
<dbReference type="PATRIC" id="fig|292.27.peg.7451"/>
<dbReference type="Pfam" id="PF13432">
    <property type="entry name" value="TPR_16"/>
    <property type="match status" value="2"/>
</dbReference>
<accession>A0A0J5WEG4</accession>
<reference evidence="1 2" key="1">
    <citation type="submission" date="2015-05" db="EMBL/GenBank/DDBJ databases">
        <title>Draft genome of Burkholderia cepacia LK29.</title>
        <authorList>
            <person name="Chan X.Y."/>
        </authorList>
    </citation>
    <scope>NUCLEOTIDE SEQUENCE [LARGE SCALE GENOMIC DNA]</scope>
    <source>
        <strain evidence="1 2">LK29</strain>
    </source>
</reference>
<dbReference type="Proteomes" id="UP000036338">
    <property type="component" value="Unassembled WGS sequence"/>
</dbReference>
<proteinExistence type="predicted"/>
<protein>
    <submittedName>
        <fullName evidence="1">Tetratricopeptide repeat family protein</fullName>
    </submittedName>
</protein>
<gene>
    <name evidence="1" type="ORF">VL15_32745</name>
</gene>
<evidence type="ECO:0000313" key="2">
    <source>
        <dbReference type="Proteomes" id="UP000036338"/>
    </source>
</evidence>